<dbReference type="Pfam" id="PF07883">
    <property type="entry name" value="Cupin_2"/>
    <property type="match status" value="1"/>
</dbReference>
<keyword evidence="4" id="KW-1185">Reference proteome</keyword>
<sequence length="115" mass="13068">MINRKNELLVEEKENVRLGKGKVIFEKIVKQEDLRGKGKLFSKITILPGSSIGMHDHTDDFEVYYILKGKAKVFDNGEYVEVNEGDVVYTADGQKHNIENIGQDNLEFIALVLND</sequence>
<evidence type="ECO:0000256" key="1">
    <source>
        <dbReference type="ARBA" id="ARBA00022723"/>
    </source>
</evidence>
<feature type="domain" description="Cupin type-2" evidence="2">
    <location>
        <begin position="44"/>
        <end position="111"/>
    </location>
</feature>
<dbReference type="InterPro" id="IPR011051">
    <property type="entry name" value="RmlC_Cupin_sf"/>
</dbReference>
<dbReference type="SUPFAM" id="SSF51182">
    <property type="entry name" value="RmlC-like cupins"/>
    <property type="match status" value="1"/>
</dbReference>
<evidence type="ECO:0000313" key="4">
    <source>
        <dbReference type="Proteomes" id="UP000243255"/>
    </source>
</evidence>
<dbReference type="PANTHER" id="PTHR35848:SF6">
    <property type="entry name" value="CUPIN TYPE-2 DOMAIN-CONTAINING PROTEIN"/>
    <property type="match status" value="1"/>
</dbReference>
<dbReference type="Gene3D" id="2.60.120.10">
    <property type="entry name" value="Jelly Rolls"/>
    <property type="match status" value="1"/>
</dbReference>
<protein>
    <submittedName>
        <fullName evidence="3">Cupin domain-containing protein</fullName>
    </submittedName>
</protein>
<evidence type="ECO:0000259" key="2">
    <source>
        <dbReference type="Pfam" id="PF07883"/>
    </source>
</evidence>
<dbReference type="InterPro" id="IPR014710">
    <property type="entry name" value="RmlC-like_jellyroll"/>
</dbReference>
<dbReference type="OrthoDB" id="9797047at2"/>
<dbReference type="InterPro" id="IPR051610">
    <property type="entry name" value="GPI/OXD"/>
</dbReference>
<proteinExistence type="predicted"/>
<dbReference type="AlphaFoldDB" id="A0A1M5MYP0"/>
<dbReference type="RefSeq" id="WP_073125005.1">
    <property type="nucleotide sequence ID" value="NZ_BAABCH010000002.1"/>
</dbReference>
<dbReference type="GO" id="GO:0046872">
    <property type="term" value="F:metal ion binding"/>
    <property type="evidence" value="ECO:0007669"/>
    <property type="project" value="UniProtKB-KW"/>
</dbReference>
<accession>A0A1M5MYP0</accession>
<keyword evidence="1" id="KW-0479">Metal-binding</keyword>
<dbReference type="STRING" id="1121321.SAMN04488530_10853"/>
<dbReference type="InterPro" id="IPR013096">
    <property type="entry name" value="Cupin_2"/>
</dbReference>
<dbReference type="EMBL" id="FQWX01000008">
    <property type="protein sequence ID" value="SHG81853.1"/>
    <property type="molecule type" value="Genomic_DNA"/>
</dbReference>
<reference evidence="4" key="1">
    <citation type="submission" date="2016-11" db="EMBL/GenBank/DDBJ databases">
        <authorList>
            <person name="Varghese N."/>
            <person name="Submissions S."/>
        </authorList>
    </citation>
    <scope>NUCLEOTIDE SEQUENCE [LARGE SCALE GENOMIC DNA]</scope>
    <source>
        <strain evidence="4">DSM 2635</strain>
    </source>
</reference>
<dbReference type="PANTHER" id="PTHR35848">
    <property type="entry name" value="OXALATE-BINDING PROTEIN"/>
    <property type="match status" value="1"/>
</dbReference>
<gene>
    <name evidence="3" type="ORF">SAMN04488530_10853</name>
</gene>
<name>A0A1M5MYP0_9FIRM</name>
<dbReference type="CDD" id="cd02221">
    <property type="entry name" value="cupin_TM1287-like"/>
    <property type="match status" value="1"/>
</dbReference>
<dbReference type="Proteomes" id="UP000243255">
    <property type="component" value="Unassembled WGS sequence"/>
</dbReference>
<organism evidence="3 4">
    <name type="scientific">Asaccharospora irregularis DSM 2635</name>
    <dbReference type="NCBI Taxonomy" id="1121321"/>
    <lineage>
        <taxon>Bacteria</taxon>
        <taxon>Bacillati</taxon>
        <taxon>Bacillota</taxon>
        <taxon>Clostridia</taxon>
        <taxon>Peptostreptococcales</taxon>
        <taxon>Peptostreptococcaceae</taxon>
        <taxon>Asaccharospora</taxon>
    </lineage>
</organism>
<evidence type="ECO:0000313" key="3">
    <source>
        <dbReference type="EMBL" id="SHG81853.1"/>
    </source>
</evidence>